<keyword evidence="5 6" id="KW-0833">Ubl conjugation pathway</keyword>
<dbReference type="KEGG" id="aqu:109588793"/>
<dbReference type="PANTHER" id="PTHR11254">
    <property type="entry name" value="HECT DOMAIN UBIQUITIN-PROTEIN LIGASE"/>
    <property type="match status" value="1"/>
</dbReference>
<dbReference type="InterPro" id="IPR000569">
    <property type="entry name" value="HECT_dom"/>
</dbReference>
<dbReference type="PROSITE" id="PS50237">
    <property type="entry name" value="HECT"/>
    <property type="match status" value="1"/>
</dbReference>
<feature type="active site" description="Glycyl thioester intermediate" evidence="6">
    <location>
        <position position="652"/>
    </location>
</feature>
<dbReference type="Pfam" id="PF00632">
    <property type="entry name" value="HECT"/>
    <property type="match status" value="1"/>
</dbReference>
<evidence type="ECO:0000259" key="7">
    <source>
        <dbReference type="PROSITE" id="PS50237"/>
    </source>
</evidence>
<dbReference type="EnsemblMetazoa" id="XM_020004904.1">
    <property type="protein sequence ID" value="XP_019860463.1"/>
    <property type="gene ID" value="LOC109588793"/>
</dbReference>
<accession>A0AAN0JTM2</accession>
<dbReference type="AlphaFoldDB" id="A0AAN0JTM2"/>
<evidence type="ECO:0000256" key="2">
    <source>
        <dbReference type="ARBA" id="ARBA00004906"/>
    </source>
</evidence>
<dbReference type="SMART" id="SM00119">
    <property type="entry name" value="HECTc"/>
    <property type="match status" value="1"/>
</dbReference>
<organism evidence="8 9">
    <name type="scientific">Amphimedon queenslandica</name>
    <name type="common">Sponge</name>
    <dbReference type="NCBI Taxonomy" id="400682"/>
    <lineage>
        <taxon>Eukaryota</taxon>
        <taxon>Metazoa</taxon>
        <taxon>Porifera</taxon>
        <taxon>Demospongiae</taxon>
        <taxon>Heteroscleromorpha</taxon>
        <taxon>Haplosclerida</taxon>
        <taxon>Niphatidae</taxon>
        <taxon>Amphimedon</taxon>
    </lineage>
</organism>
<dbReference type="Gene3D" id="3.30.2410.10">
    <property type="entry name" value="Hect, E3 ligase catalytic domain"/>
    <property type="match status" value="1"/>
</dbReference>
<dbReference type="RefSeq" id="XP_019860463.1">
    <property type="nucleotide sequence ID" value="XM_020004904.1"/>
</dbReference>
<dbReference type="GO" id="GO:0061630">
    <property type="term" value="F:ubiquitin protein ligase activity"/>
    <property type="evidence" value="ECO:0007669"/>
    <property type="project" value="UniProtKB-EC"/>
</dbReference>
<evidence type="ECO:0000256" key="6">
    <source>
        <dbReference type="PROSITE-ProRule" id="PRU00104"/>
    </source>
</evidence>
<evidence type="ECO:0000313" key="8">
    <source>
        <dbReference type="EnsemblMetazoa" id="XP_019860463.1"/>
    </source>
</evidence>
<sequence>MAGQGDDRGDDRLSPNQLEKATKAIQILAGLDIPDTISKRSSSDDVLAAADRCLATFNNSQRLKSKPPSKRKAKDEVLSIFKRSKAATKLGESSKCLWKHSFVCLAYCGQTRIPTTEIEKDDLLRAGLGEKEVEFFNMEIGAEAFRDLLYDKFPPLRCGGGFEFLKCIPNSRNMEVLSPVTLSSPLALKTRVGTTKRTYIRPLQQDLELSAIFDLPSGPEEECLKCGEYFNLGKLASHISSCGRKVEIDLTDEYGQSSSKVKEENTGIRNDFEKEFDSIEDSKYYFDAVLELENDIVQTVMEQSSKEITAACNEQAPLMMKIGEMKKQIDTDETMFLDVRRGFVLIDAMRQATKKKFNPYQLLKIRFVGESAIDHGGPKREFFHLLALDVSNNYFSGADNGSRFLINNIIGVQDRKYYYLGVYFVLSVLYGGNGFPFMHDSLFNYLVYQSIDTSTVSVDNIPDQTLKFLVNKVLEAETDDDIQISCSIDESLDLLLATGFRKAVCNLTLEDRNDIRNALLNYHLIAKVKAELDQFAEGLQTFGFLSFVKADPHTWRPYFIQTDKELTPDIIKGMLSVEYSAKGSVDRPLEERTYMFFVDFLDDCYEEGISGCDLSNFLLFLTGTSRIPLLGFEESITLLFLKYGNFPTVSTCGIEIRLPTIHDTYEKFKDIMIHAIKGNDGFGGGP</sequence>
<keyword evidence="9" id="KW-1185">Reference proteome</keyword>
<evidence type="ECO:0000256" key="5">
    <source>
        <dbReference type="ARBA" id="ARBA00022786"/>
    </source>
</evidence>
<comment type="catalytic activity">
    <reaction evidence="1">
        <text>S-ubiquitinyl-[E2 ubiquitin-conjugating enzyme]-L-cysteine + [acceptor protein]-L-lysine = [E2 ubiquitin-conjugating enzyme]-L-cysteine + N(6)-ubiquitinyl-[acceptor protein]-L-lysine.</text>
        <dbReference type="EC" id="2.3.2.26"/>
    </reaction>
</comment>
<evidence type="ECO:0000256" key="3">
    <source>
        <dbReference type="ARBA" id="ARBA00012485"/>
    </source>
</evidence>
<protein>
    <recommendedName>
        <fullName evidence="3">HECT-type E3 ubiquitin transferase</fullName>
        <ecNumber evidence="3">2.3.2.26</ecNumber>
    </recommendedName>
</protein>
<evidence type="ECO:0000256" key="1">
    <source>
        <dbReference type="ARBA" id="ARBA00000885"/>
    </source>
</evidence>
<dbReference type="Proteomes" id="UP000007879">
    <property type="component" value="Unassembled WGS sequence"/>
</dbReference>
<reference evidence="8" key="2">
    <citation type="submission" date="2024-06" db="UniProtKB">
        <authorList>
            <consortium name="EnsemblMetazoa"/>
        </authorList>
    </citation>
    <scope>IDENTIFICATION</scope>
</reference>
<feature type="domain" description="HECT" evidence="7">
    <location>
        <begin position="350"/>
        <end position="685"/>
    </location>
</feature>
<evidence type="ECO:0000256" key="4">
    <source>
        <dbReference type="ARBA" id="ARBA00022679"/>
    </source>
</evidence>
<dbReference type="InterPro" id="IPR050409">
    <property type="entry name" value="E3_ubiq-protein_ligase"/>
</dbReference>
<keyword evidence="4" id="KW-0808">Transferase</keyword>
<proteinExistence type="predicted"/>
<name>A0AAN0JTM2_AMPQE</name>
<dbReference type="GeneID" id="109588793"/>
<reference evidence="9" key="1">
    <citation type="journal article" date="2010" name="Nature">
        <title>The Amphimedon queenslandica genome and the evolution of animal complexity.</title>
        <authorList>
            <person name="Srivastava M."/>
            <person name="Simakov O."/>
            <person name="Chapman J."/>
            <person name="Fahey B."/>
            <person name="Gauthier M.E."/>
            <person name="Mitros T."/>
            <person name="Richards G.S."/>
            <person name="Conaco C."/>
            <person name="Dacre M."/>
            <person name="Hellsten U."/>
            <person name="Larroux C."/>
            <person name="Putnam N.H."/>
            <person name="Stanke M."/>
            <person name="Adamska M."/>
            <person name="Darling A."/>
            <person name="Degnan S.M."/>
            <person name="Oakley T.H."/>
            <person name="Plachetzki D.C."/>
            <person name="Zhai Y."/>
            <person name="Adamski M."/>
            <person name="Calcino A."/>
            <person name="Cummins S.F."/>
            <person name="Goodstein D.M."/>
            <person name="Harris C."/>
            <person name="Jackson D.J."/>
            <person name="Leys S.P."/>
            <person name="Shu S."/>
            <person name="Woodcroft B.J."/>
            <person name="Vervoort M."/>
            <person name="Kosik K.S."/>
            <person name="Manning G."/>
            <person name="Degnan B.M."/>
            <person name="Rokhsar D.S."/>
        </authorList>
    </citation>
    <scope>NUCLEOTIDE SEQUENCE [LARGE SCALE GENOMIC DNA]</scope>
</reference>
<dbReference type="Gene3D" id="3.90.1750.10">
    <property type="entry name" value="Hect, E3 ligase catalytic domains"/>
    <property type="match status" value="1"/>
</dbReference>
<evidence type="ECO:0000313" key="9">
    <source>
        <dbReference type="Proteomes" id="UP000007879"/>
    </source>
</evidence>
<dbReference type="InterPro" id="IPR035983">
    <property type="entry name" value="Hect_E3_ubiquitin_ligase"/>
</dbReference>
<dbReference type="EC" id="2.3.2.26" evidence="3"/>
<comment type="pathway">
    <text evidence="2">Protein modification; protein ubiquitination.</text>
</comment>
<dbReference type="PANTHER" id="PTHR11254:SF440">
    <property type="entry name" value="E3 UBIQUITIN-PROTEIN LIGASE NEDD-4"/>
    <property type="match status" value="1"/>
</dbReference>
<dbReference type="SUPFAM" id="SSF56204">
    <property type="entry name" value="Hect, E3 ligase catalytic domain"/>
    <property type="match status" value="1"/>
</dbReference>